<name>A0ABR0TYK7_REHGL</name>
<keyword evidence="2" id="KW-1185">Reference proteome</keyword>
<sequence length="291" mass="34227">MNQIHRRQSWNNFRNLATTLEPPWIICGDFNEVLTQSEFQGSNQRASWQMDLFRNTLQHLNMFDLGYEGSPFTWSCLLTSPHTQRAMLDRAVCNSIWYDLFPWTRAWWVKCKEFENVIKQSWDKSLSDITTKIENCSWGLLNWSKHNQTDLAKRIKAIKKRISFLKNGVITEEAKIELFQLQLQLELSLDQLDIKWKQRSKQHWYKEGNRNTPFFHAFASKRKSNNHISKLKDPSGILRDSPTELEHIITNHFGSIFTSSHPSDLNITQAVARLPSRVTPPMNRMLSENFT</sequence>
<accession>A0ABR0TYK7</accession>
<evidence type="ECO:0008006" key="3">
    <source>
        <dbReference type="Google" id="ProtNLM"/>
    </source>
</evidence>
<dbReference type="InterPro" id="IPR036691">
    <property type="entry name" value="Endo/exonu/phosph_ase_sf"/>
</dbReference>
<comment type="caution">
    <text evidence="1">The sequence shown here is derived from an EMBL/GenBank/DDBJ whole genome shotgun (WGS) entry which is preliminary data.</text>
</comment>
<protein>
    <recommendedName>
        <fullName evidence="3">Endonuclease/exonuclease/phosphatase domain-containing protein</fullName>
    </recommendedName>
</protein>
<dbReference type="Gene3D" id="3.60.10.10">
    <property type="entry name" value="Endonuclease/exonuclease/phosphatase"/>
    <property type="match status" value="1"/>
</dbReference>
<dbReference type="EMBL" id="JABTTQ020003506">
    <property type="protein sequence ID" value="KAK6115232.1"/>
    <property type="molecule type" value="Genomic_DNA"/>
</dbReference>
<gene>
    <name evidence="1" type="ORF">DH2020_007501</name>
</gene>
<dbReference type="Proteomes" id="UP001318860">
    <property type="component" value="Unassembled WGS sequence"/>
</dbReference>
<evidence type="ECO:0000313" key="1">
    <source>
        <dbReference type="EMBL" id="KAK6115232.1"/>
    </source>
</evidence>
<reference evidence="1 2" key="1">
    <citation type="journal article" date="2021" name="Comput. Struct. Biotechnol. J.">
        <title>De novo genome assembly of the potent medicinal plant Rehmannia glutinosa using nanopore technology.</title>
        <authorList>
            <person name="Ma L."/>
            <person name="Dong C."/>
            <person name="Song C."/>
            <person name="Wang X."/>
            <person name="Zheng X."/>
            <person name="Niu Y."/>
            <person name="Chen S."/>
            <person name="Feng W."/>
        </authorList>
    </citation>
    <scope>NUCLEOTIDE SEQUENCE [LARGE SCALE GENOMIC DNA]</scope>
    <source>
        <strain evidence="1">DH-2019</strain>
    </source>
</reference>
<dbReference type="SUPFAM" id="SSF56219">
    <property type="entry name" value="DNase I-like"/>
    <property type="match status" value="1"/>
</dbReference>
<proteinExistence type="predicted"/>
<organism evidence="1 2">
    <name type="scientific">Rehmannia glutinosa</name>
    <name type="common">Chinese foxglove</name>
    <dbReference type="NCBI Taxonomy" id="99300"/>
    <lineage>
        <taxon>Eukaryota</taxon>
        <taxon>Viridiplantae</taxon>
        <taxon>Streptophyta</taxon>
        <taxon>Embryophyta</taxon>
        <taxon>Tracheophyta</taxon>
        <taxon>Spermatophyta</taxon>
        <taxon>Magnoliopsida</taxon>
        <taxon>eudicotyledons</taxon>
        <taxon>Gunneridae</taxon>
        <taxon>Pentapetalae</taxon>
        <taxon>asterids</taxon>
        <taxon>lamiids</taxon>
        <taxon>Lamiales</taxon>
        <taxon>Orobanchaceae</taxon>
        <taxon>Rehmannieae</taxon>
        <taxon>Rehmannia</taxon>
    </lineage>
</organism>
<evidence type="ECO:0000313" key="2">
    <source>
        <dbReference type="Proteomes" id="UP001318860"/>
    </source>
</evidence>